<gene>
    <name evidence="1" type="ORF">SAMN02745161_0107</name>
</gene>
<protein>
    <submittedName>
        <fullName evidence="1">Molybdopterin converting factor, small subunit</fullName>
    </submittedName>
</protein>
<reference evidence="2" key="1">
    <citation type="submission" date="2016-11" db="EMBL/GenBank/DDBJ databases">
        <authorList>
            <person name="Varghese N."/>
            <person name="Submissions S."/>
        </authorList>
    </citation>
    <scope>NUCLEOTIDE SEQUENCE [LARGE SCALE GENOMIC DNA]</scope>
    <source>
        <strain evidence="2">DSM 17456</strain>
    </source>
</reference>
<dbReference type="AlphaFoldDB" id="A0A1N6DFX5"/>
<dbReference type="InterPro" id="IPR016155">
    <property type="entry name" value="Mopterin_synth/thiamin_S_b"/>
</dbReference>
<accession>A0A1N6DFX5</accession>
<evidence type="ECO:0000313" key="1">
    <source>
        <dbReference type="EMBL" id="SIN69702.1"/>
    </source>
</evidence>
<organism evidence="1 2">
    <name type="scientific">Halodesulfovibrio marinisediminis DSM 17456</name>
    <dbReference type="NCBI Taxonomy" id="1121457"/>
    <lineage>
        <taxon>Bacteria</taxon>
        <taxon>Pseudomonadati</taxon>
        <taxon>Thermodesulfobacteriota</taxon>
        <taxon>Desulfovibrionia</taxon>
        <taxon>Desulfovibrionales</taxon>
        <taxon>Desulfovibrionaceae</taxon>
        <taxon>Halodesulfovibrio</taxon>
    </lineage>
</organism>
<dbReference type="InterPro" id="IPR003749">
    <property type="entry name" value="ThiS/MoaD-like"/>
</dbReference>
<dbReference type="CDD" id="cd17040">
    <property type="entry name" value="Ubl_MoaD_like"/>
    <property type="match status" value="1"/>
</dbReference>
<proteinExistence type="predicted"/>
<dbReference type="SUPFAM" id="SSF54285">
    <property type="entry name" value="MoaD/ThiS"/>
    <property type="match status" value="1"/>
</dbReference>
<evidence type="ECO:0000313" key="2">
    <source>
        <dbReference type="Proteomes" id="UP000184694"/>
    </source>
</evidence>
<dbReference type="Gene3D" id="3.10.20.30">
    <property type="match status" value="1"/>
</dbReference>
<keyword evidence="2" id="KW-1185">Reference proteome</keyword>
<name>A0A1N6DFX5_9BACT</name>
<dbReference type="Pfam" id="PF02597">
    <property type="entry name" value="ThiS"/>
    <property type="match status" value="1"/>
</dbReference>
<sequence length="74" mass="7976">MQIEIKCFATLSDFTPEGNLLSVDDGTTIKQVIDLLGIKVEDVKIMFINGKHEALESVLKEGDRLGLFPAVGGG</sequence>
<dbReference type="Proteomes" id="UP000184694">
    <property type="component" value="Unassembled WGS sequence"/>
</dbReference>
<dbReference type="InterPro" id="IPR012675">
    <property type="entry name" value="Beta-grasp_dom_sf"/>
</dbReference>
<dbReference type="OrthoDB" id="9801945at2"/>
<dbReference type="EMBL" id="FSRG01000003">
    <property type="protein sequence ID" value="SIN69702.1"/>
    <property type="molecule type" value="Genomic_DNA"/>
</dbReference>
<dbReference type="RefSeq" id="WP_074215016.1">
    <property type="nucleotide sequence ID" value="NZ_FSRG01000003.1"/>
</dbReference>
<dbReference type="STRING" id="1121457.SAMN02745161_0107"/>